<dbReference type="GeneID" id="134291099"/>
<organism evidence="6 7">
    <name type="scientific">Aedes albopictus</name>
    <name type="common">Asian tiger mosquito</name>
    <name type="synonym">Stegomyia albopicta</name>
    <dbReference type="NCBI Taxonomy" id="7160"/>
    <lineage>
        <taxon>Eukaryota</taxon>
        <taxon>Metazoa</taxon>
        <taxon>Ecdysozoa</taxon>
        <taxon>Arthropoda</taxon>
        <taxon>Hexapoda</taxon>
        <taxon>Insecta</taxon>
        <taxon>Pterygota</taxon>
        <taxon>Neoptera</taxon>
        <taxon>Endopterygota</taxon>
        <taxon>Diptera</taxon>
        <taxon>Nematocera</taxon>
        <taxon>Culicoidea</taxon>
        <taxon>Culicidae</taxon>
        <taxon>Culicinae</taxon>
        <taxon>Aedini</taxon>
        <taxon>Aedes</taxon>
        <taxon>Stegomyia</taxon>
    </lineage>
</organism>
<keyword evidence="2 5" id="KW-0732">Signal</keyword>
<proteinExistence type="predicted"/>
<feature type="transmembrane region" description="Helical" evidence="4">
    <location>
        <begin position="308"/>
        <end position="329"/>
    </location>
</feature>
<protein>
    <recommendedName>
        <fullName evidence="8">Membrane glycoprotein lig-1</fullName>
    </recommendedName>
</protein>
<dbReference type="PANTHER" id="PTHR24373">
    <property type="entry name" value="SLIT RELATED LEUCINE-RICH REPEAT NEURONAL PROTEIN"/>
    <property type="match status" value="1"/>
</dbReference>
<dbReference type="Proteomes" id="UP000069940">
    <property type="component" value="Unassembled WGS sequence"/>
</dbReference>
<reference evidence="7" key="1">
    <citation type="journal article" date="2015" name="Proc. Natl. Acad. Sci. U.S.A.">
        <title>Genome sequence of the Asian Tiger mosquito, Aedes albopictus, reveals insights into its biology, genetics, and evolution.</title>
        <authorList>
            <person name="Chen X.G."/>
            <person name="Jiang X."/>
            <person name="Gu J."/>
            <person name="Xu M."/>
            <person name="Wu Y."/>
            <person name="Deng Y."/>
            <person name="Zhang C."/>
            <person name="Bonizzoni M."/>
            <person name="Dermauw W."/>
            <person name="Vontas J."/>
            <person name="Armbruster P."/>
            <person name="Huang X."/>
            <person name="Yang Y."/>
            <person name="Zhang H."/>
            <person name="He W."/>
            <person name="Peng H."/>
            <person name="Liu Y."/>
            <person name="Wu K."/>
            <person name="Chen J."/>
            <person name="Lirakis M."/>
            <person name="Topalis P."/>
            <person name="Van Leeuwen T."/>
            <person name="Hall A.B."/>
            <person name="Jiang X."/>
            <person name="Thorpe C."/>
            <person name="Mueller R.L."/>
            <person name="Sun C."/>
            <person name="Waterhouse R.M."/>
            <person name="Yan G."/>
            <person name="Tu Z.J."/>
            <person name="Fang X."/>
            <person name="James A.A."/>
        </authorList>
    </citation>
    <scope>NUCLEOTIDE SEQUENCE [LARGE SCALE GENOMIC DNA]</scope>
    <source>
        <strain evidence="7">Foshan</strain>
    </source>
</reference>
<dbReference type="InterPro" id="IPR001611">
    <property type="entry name" value="Leu-rich_rpt"/>
</dbReference>
<keyword evidence="4" id="KW-0472">Membrane</keyword>
<evidence type="ECO:0000256" key="1">
    <source>
        <dbReference type="ARBA" id="ARBA00022614"/>
    </source>
</evidence>
<keyword evidence="4" id="KW-1133">Transmembrane helix</keyword>
<name>A0ABM1YQ25_AEDAL</name>
<dbReference type="InterPro" id="IPR003591">
    <property type="entry name" value="Leu-rich_rpt_typical-subtyp"/>
</dbReference>
<evidence type="ECO:0008006" key="8">
    <source>
        <dbReference type="Google" id="ProtNLM"/>
    </source>
</evidence>
<dbReference type="SMART" id="SM00369">
    <property type="entry name" value="LRR_TYP"/>
    <property type="match status" value="3"/>
</dbReference>
<keyword evidence="7" id="KW-1185">Reference proteome</keyword>
<dbReference type="InterPro" id="IPR032675">
    <property type="entry name" value="LRR_dom_sf"/>
</dbReference>
<dbReference type="SUPFAM" id="SSF52058">
    <property type="entry name" value="L domain-like"/>
    <property type="match status" value="1"/>
</dbReference>
<keyword evidence="3" id="KW-0677">Repeat</keyword>
<dbReference type="InterPro" id="IPR050328">
    <property type="entry name" value="Dev_Immune_Receptor"/>
</dbReference>
<evidence type="ECO:0000256" key="2">
    <source>
        <dbReference type="ARBA" id="ARBA00022729"/>
    </source>
</evidence>
<keyword evidence="4" id="KW-0812">Transmembrane</keyword>
<dbReference type="Pfam" id="PF12799">
    <property type="entry name" value="LRR_4"/>
    <property type="match status" value="1"/>
</dbReference>
<feature type="signal peptide" evidence="5">
    <location>
        <begin position="1"/>
        <end position="19"/>
    </location>
</feature>
<dbReference type="Gene3D" id="3.80.10.10">
    <property type="entry name" value="Ribonuclease Inhibitor"/>
    <property type="match status" value="1"/>
</dbReference>
<evidence type="ECO:0000256" key="4">
    <source>
        <dbReference type="SAM" id="Phobius"/>
    </source>
</evidence>
<sequence length="334" mass="38327">MLCWQTSVWFFLPIATAIAFHYECAPYSVRSVCRIEYISYQPGDQISFPAGYQHYYIKQKSMRVSSFNVTIFDQQLYEAMHRPTGIEMTSTRLEELILPTELLLGDFSSNHIETVNTTNGENFLITYLDLSSNMIRNVDFVSPLVNLEVLHLGHNSIEAIPGSALSTLTKLKYLYLQSNYYITSIPWSDIPRSIIHLDFDRDGLTEVVFTNIGLPSLEYLNIRHNELLTINITELLRAIPNLKEAHLYNSGLGEEQMRKIYADLTANNISFTNPFDRCQDDEQYSMTYGDCIKRQEADPFLTSRLRGVLLSLVVVATALVFVCMVLLVFKHMNR</sequence>
<feature type="chain" id="PRO_5045114793" description="Membrane glycoprotein lig-1" evidence="5">
    <location>
        <begin position="20"/>
        <end position="334"/>
    </location>
</feature>
<evidence type="ECO:0000256" key="3">
    <source>
        <dbReference type="ARBA" id="ARBA00022737"/>
    </source>
</evidence>
<dbReference type="EnsemblMetazoa" id="AALFPA23_011127.R15728">
    <property type="protein sequence ID" value="AALFPA23_011127.P15728"/>
    <property type="gene ID" value="AALFPA23_011127"/>
</dbReference>
<evidence type="ECO:0000313" key="7">
    <source>
        <dbReference type="Proteomes" id="UP000069940"/>
    </source>
</evidence>
<dbReference type="InterPro" id="IPR025875">
    <property type="entry name" value="Leu-rich_rpt_4"/>
</dbReference>
<accession>A0ABM1YQ25</accession>
<dbReference type="RefSeq" id="XP_062714380.1">
    <property type="nucleotide sequence ID" value="XM_062858396.1"/>
</dbReference>
<dbReference type="PROSITE" id="PS51450">
    <property type="entry name" value="LRR"/>
    <property type="match status" value="1"/>
</dbReference>
<evidence type="ECO:0000313" key="6">
    <source>
        <dbReference type="EnsemblMetazoa" id="AALFPA23_011127.P15728"/>
    </source>
</evidence>
<keyword evidence="1" id="KW-0433">Leucine-rich repeat</keyword>
<reference evidence="6" key="2">
    <citation type="submission" date="2025-05" db="UniProtKB">
        <authorList>
            <consortium name="EnsemblMetazoa"/>
        </authorList>
    </citation>
    <scope>IDENTIFICATION</scope>
    <source>
        <strain evidence="6">Foshan</strain>
    </source>
</reference>
<dbReference type="PANTHER" id="PTHR24373:SF275">
    <property type="entry name" value="TIR DOMAIN-CONTAINING PROTEIN"/>
    <property type="match status" value="1"/>
</dbReference>
<evidence type="ECO:0000256" key="5">
    <source>
        <dbReference type="SAM" id="SignalP"/>
    </source>
</evidence>